<dbReference type="PANTHER" id="PTHR42827">
    <property type="entry name" value="IRON-SULFUR CLUSTER-BINDING PROTEIN-RELATED"/>
    <property type="match status" value="1"/>
</dbReference>
<dbReference type="PANTHER" id="PTHR42827:SF1">
    <property type="entry name" value="IRON-SULFUR CLUSTER-BINDING PROTEIN"/>
    <property type="match status" value="1"/>
</dbReference>
<organism evidence="5 6">
    <name type="scientific">Maribellus comscasis</name>
    <dbReference type="NCBI Taxonomy" id="2681766"/>
    <lineage>
        <taxon>Bacteria</taxon>
        <taxon>Pseudomonadati</taxon>
        <taxon>Bacteroidota</taxon>
        <taxon>Bacteroidia</taxon>
        <taxon>Marinilabiliales</taxon>
        <taxon>Prolixibacteraceae</taxon>
        <taxon>Maribellus</taxon>
    </lineage>
</organism>
<evidence type="ECO:0000256" key="3">
    <source>
        <dbReference type="ARBA" id="ARBA00023014"/>
    </source>
</evidence>
<protein>
    <submittedName>
        <fullName evidence="5">Epoxyqueuosine reductase</fullName>
    </submittedName>
</protein>
<dbReference type="EMBL" id="CP046401">
    <property type="protein sequence ID" value="QGY42685.1"/>
    <property type="molecule type" value="Genomic_DNA"/>
</dbReference>
<dbReference type="RefSeq" id="WP_158863069.1">
    <property type="nucleotide sequence ID" value="NZ_CP046401.1"/>
</dbReference>
<name>A0A6I6JIJ8_9BACT</name>
<dbReference type="InterPro" id="IPR017900">
    <property type="entry name" value="4Fe4S_Fe_S_CS"/>
</dbReference>
<dbReference type="KEGG" id="mcos:GM418_03155"/>
<gene>
    <name evidence="5" type="ORF">GM418_03155</name>
</gene>
<dbReference type="Gene3D" id="3.30.70.20">
    <property type="match status" value="1"/>
</dbReference>
<evidence type="ECO:0000256" key="2">
    <source>
        <dbReference type="ARBA" id="ARBA00023004"/>
    </source>
</evidence>
<dbReference type="PROSITE" id="PS51379">
    <property type="entry name" value="4FE4S_FER_2"/>
    <property type="match status" value="1"/>
</dbReference>
<dbReference type="GO" id="GO:0051536">
    <property type="term" value="F:iron-sulfur cluster binding"/>
    <property type="evidence" value="ECO:0007669"/>
    <property type="project" value="UniProtKB-KW"/>
</dbReference>
<accession>A0A6I6JIJ8</accession>
<dbReference type="Proteomes" id="UP000428260">
    <property type="component" value="Chromosome"/>
</dbReference>
<keyword evidence="1" id="KW-0479">Metal-binding</keyword>
<reference evidence="5 6" key="1">
    <citation type="submission" date="2019-11" db="EMBL/GenBank/DDBJ databases">
        <authorList>
            <person name="Zheng R.K."/>
            <person name="Sun C.M."/>
        </authorList>
    </citation>
    <scope>NUCLEOTIDE SEQUENCE [LARGE SCALE GENOMIC DNA]</scope>
    <source>
        <strain evidence="5 6">WC007</strain>
    </source>
</reference>
<dbReference type="GO" id="GO:0046872">
    <property type="term" value="F:metal ion binding"/>
    <property type="evidence" value="ECO:0007669"/>
    <property type="project" value="UniProtKB-KW"/>
</dbReference>
<dbReference type="PROSITE" id="PS00198">
    <property type="entry name" value="4FE4S_FER_1"/>
    <property type="match status" value="1"/>
</dbReference>
<proteinExistence type="predicted"/>
<keyword evidence="3" id="KW-0411">Iron-sulfur</keyword>
<keyword evidence="2" id="KW-0408">Iron</keyword>
<evidence type="ECO:0000313" key="5">
    <source>
        <dbReference type="EMBL" id="QGY42685.1"/>
    </source>
</evidence>
<feature type="domain" description="4Fe-4S ferredoxin-type" evidence="4">
    <location>
        <begin position="200"/>
        <end position="231"/>
    </location>
</feature>
<dbReference type="InterPro" id="IPR017896">
    <property type="entry name" value="4Fe4S_Fe-S-bd"/>
</dbReference>
<dbReference type="SUPFAM" id="SSF46548">
    <property type="entry name" value="alpha-helical ferredoxin"/>
    <property type="match status" value="1"/>
</dbReference>
<evidence type="ECO:0000256" key="1">
    <source>
        <dbReference type="ARBA" id="ARBA00022723"/>
    </source>
</evidence>
<keyword evidence="6" id="KW-1185">Reference proteome</keyword>
<evidence type="ECO:0000259" key="4">
    <source>
        <dbReference type="PROSITE" id="PS51379"/>
    </source>
</evidence>
<evidence type="ECO:0000313" key="6">
    <source>
        <dbReference type="Proteomes" id="UP000428260"/>
    </source>
</evidence>
<dbReference type="AlphaFoldDB" id="A0A6I6JIJ8"/>
<sequence length="234" mass="26140">MNLESEIQNELKSRGADLAHFVDISHLHKKHNKNFPVAILVGMILSRKYLGEITLNPDYVAEKIRTKIVKNDEFEIKEKQTDTIADFMANFLTNKGYKAYSQSEKNIADTGFYDFNNNRTPLPHKTVALLAGLGWIGKHNLLVTRDFGSAISMCTVLTDAPLKTKAFPLPTSSCGNCKVCVDVCADGALHGNNWKPGLEREKIIDVNQCTTCIKCLVFCPWTQKYISTKSEPVA</sequence>